<reference evidence="1 2" key="1">
    <citation type="submission" date="2016-10" db="EMBL/GenBank/DDBJ databases">
        <authorList>
            <person name="de Groot N.N."/>
        </authorList>
    </citation>
    <scope>NUCLEOTIDE SEQUENCE [LARGE SCALE GENOMIC DNA]</scope>
    <source>
        <strain evidence="1 2">DSM 27630</strain>
    </source>
</reference>
<name>A0A1I3C379_9LACT</name>
<accession>A0A1I3C379</accession>
<organism evidence="1 2">
    <name type="scientific">Pisciglobus halotolerans</name>
    <dbReference type="NCBI Taxonomy" id="745365"/>
    <lineage>
        <taxon>Bacteria</taxon>
        <taxon>Bacillati</taxon>
        <taxon>Bacillota</taxon>
        <taxon>Bacilli</taxon>
        <taxon>Lactobacillales</taxon>
        <taxon>Carnobacteriaceae</taxon>
    </lineage>
</organism>
<dbReference type="EMBL" id="FOQE01000012">
    <property type="protein sequence ID" value="SFH68786.1"/>
    <property type="molecule type" value="Genomic_DNA"/>
</dbReference>
<sequence length="38" mass="4674">MNKLFKWLASIERLFDQLPIVIERAWDILVNVIFKKER</sequence>
<protein>
    <submittedName>
        <fullName evidence="1">Uncharacterized protein</fullName>
    </submittedName>
</protein>
<proteinExistence type="predicted"/>
<keyword evidence="2" id="KW-1185">Reference proteome</keyword>
<evidence type="ECO:0000313" key="1">
    <source>
        <dbReference type="EMBL" id="SFH68786.1"/>
    </source>
</evidence>
<evidence type="ECO:0000313" key="2">
    <source>
        <dbReference type="Proteomes" id="UP000198668"/>
    </source>
</evidence>
<gene>
    <name evidence="1" type="ORF">SAMN04489868_11252</name>
</gene>
<dbReference type="Proteomes" id="UP000198668">
    <property type="component" value="Unassembled WGS sequence"/>
</dbReference>
<dbReference type="AlphaFoldDB" id="A0A1I3C379"/>